<feature type="compositionally biased region" description="Basic and acidic residues" evidence="1">
    <location>
        <begin position="1"/>
        <end position="13"/>
    </location>
</feature>
<feature type="region of interest" description="Disordered" evidence="1">
    <location>
        <begin position="78"/>
        <end position="99"/>
    </location>
</feature>
<dbReference type="Proteomes" id="UP001628179">
    <property type="component" value="Unassembled WGS sequence"/>
</dbReference>
<name>A0ABQ0GAR0_9PEZI</name>
<organism evidence="2 3">
    <name type="scientific">Madurella fahalii</name>
    <dbReference type="NCBI Taxonomy" id="1157608"/>
    <lineage>
        <taxon>Eukaryota</taxon>
        <taxon>Fungi</taxon>
        <taxon>Dikarya</taxon>
        <taxon>Ascomycota</taxon>
        <taxon>Pezizomycotina</taxon>
        <taxon>Sordariomycetes</taxon>
        <taxon>Sordariomycetidae</taxon>
        <taxon>Sordariales</taxon>
        <taxon>Sordariales incertae sedis</taxon>
        <taxon>Madurella</taxon>
    </lineage>
</organism>
<sequence>MDPSFHEARERFTKPKPAHSPFKSTKFQRQLARNPYARALATPPRRCPISCSTLPNYFFERFALVAHPDTHQPWFVPQDLESKAPGTPSATAEPPQGIKTGPSAYVLSRQLLFQELQRGDSPYHDAYKRLFRMSDHGQSRLSSVLNRTSWRSDMDAVLLELMRRRVVESLLHFATTSEKENRKKYLVKCETWDSVKELKHRGCLLFLGRQEGAPPDSEPESPPPRLSMMTIEGVKFGGKLAVHNLMVLLGEAHTARLKRESQLLSDGSLFLLGRQATVKLQMLLWKLQGYMAWGEPPGTAPPNVSAPADEPPTREPPMDSPK</sequence>
<dbReference type="GeneID" id="98175785"/>
<dbReference type="RefSeq" id="XP_070916563.1">
    <property type="nucleotide sequence ID" value="XM_071060462.1"/>
</dbReference>
<dbReference type="EMBL" id="BAAFSV010000002">
    <property type="protein sequence ID" value="GAB1314832.1"/>
    <property type="molecule type" value="Genomic_DNA"/>
</dbReference>
<proteinExistence type="predicted"/>
<reference evidence="2 3" key="1">
    <citation type="submission" date="2024-09" db="EMBL/GenBank/DDBJ databases">
        <title>Itraconazole resistance in Madurella fahalii resulting from another homologue of gene encoding cytochrome P450 14-alpha sterol demethylase (CYP51).</title>
        <authorList>
            <person name="Yoshioka I."/>
            <person name="Fahal A.H."/>
            <person name="Kaneko S."/>
            <person name="Yaguchi T."/>
        </authorList>
    </citation>
    <scope>NUCLEOTIDE SEQUENCE [LARGE SCALE GENOMIC DNA]</scope>
    <source>
        <strain evidence="2 3">IFM 68171</strain>
    </source>
</reference>
<evidence type="ECO:0000313" key="3">
    <source>
        <dbReference type="Proteomes" id="UP001628179"/>
    </source>
</evidence>
<evidence type="ECO:0000313" key="2">
    <source>
        <dbReference type="EMBL" id="GAB1314832.1"/>
    </source>
</evidence>
<feature type="region of interest" description="Disordered" evidence="1">
    <location>
        <begin position="1"/>
        <end position="28"/>
    </location>
</feature>
<feature type="region of interest" description="Disordered" evidence="1">
    <location>
        <begin position="296"/>
        <end position="322"/>
    </location>
</feature>
<protein>
    <submittedName>
        <fullName evidence="2">Uncharacterized protein</fullName>
    </submittedName>
</protein>
<comment type="caution">
    <text evidence="2">The sequence shown here is derived from an EMBL/GenBank/DDBJ whole genome shotgun (WGS) entry which is preliminary data.</text>
</comment>
<evidence type="ECO:0000256" key="1">
    <source>
        <dbReference type="SAM" id="MobiDB-lite"/>
    </source>
</evidence>
<accession>A0ABQ0GAR0</accession>
<feature type="compositionally biased region" description="Basic and acidic residues" evidence="1">
    <location>
        <begin position="311"/>
        <end position="322"/>
    </location>
</feature>
<gene>
    <name evidence="2" type="ORF">MFIFM68171_05042</name>
</gene>
<keyword evidence="3" id="KW-1185">Reference proteome</keyword>